<proteinExistence type="predicted"/>
<dbReference type="GO" id="GO:0005975">
    <property type="term" value="P:carbohydrate metabolic process"/>
    <property type="evidence" value="ECO:0007669"/>
    <property type="project" value="InterPro"/>
</dbReference>
<dbReference type="PANTHER" id="PTHR31609">
    <property type="entry name" value="YDJC DEACETYLASE FAMILY MEMBER"/>
    <property type="match status" value="1"/>
</dbReference>
<keyword evidence="3" id="KW-0378">Hydrolase</keyword>
<keyword evidence="4" id="KW-0460">Magnesium</keyword>
<dbReference type="OrthoDB" id="9774177at2"/>
<dbReference type="STRING" id="229919.GCA_001050195_01885"/>
<evidence type="ECO:0000256" key="4">
    <source>
        <dbReference type="ARBA" id="ARBA00022842"/>
    </source>
</evidence>
<sequence>MQPNPLLKKLGFSDKDRVAIIHADDVGMCQASIQAFAELDAFGLVTCGAVMVPCPWFPKAAEYAREHPQTDLGLHVTLTSEWQCYRWGPVSTRDPRSGLLDAEGFFPRRSEEVQKQASPRSVQREIWAQLERARQFGIRLTHIDTHMGSVVHPRFLQAYVDLARKNHLPAMILRMDEPALLSMGLNPVTAKLGARLIQQLEASGFPMADAIFQMPLDQPENRLDIAKAAFAALKPGITHFVIHPAVDTPELRAITPDWRGRVADYLTFQREELRDYIRQIGVQVIGYRTIQALM</sequence>
<gene>
    <name evidence="6" type="ORF">DEQ80_09605</name>
</gene>
<evidence type="ECO:0000313" key="7">
    <source>
        <dbReference type="Proteomes" id="UP000264141"/>
    </source>
</evidence>
<dbReference type="AlphaFoldDB" id="A0A3D1JHX2"/>
<evidence type="ECO:0000256" key="5">
    <source>
        <dbReference type="ARBA" id="ARBA00023277"/>
    </source>
</evidence>
<dbReference type="RefSeq" id="WP_062192676.1">
    <property type="nucleotide sequence ID" value="NZ_DF967965.1"/>
</dbReference>
<comment type="cofactor">
    <cofactor evidence="1">
        <name>Mg(2+)</name>
        <dbReference type="ChEBI" id="CHEBI:18420"/>
    </cofactor>
</comment>
<protein>
    <submittedName>
        <fullName evidence="6">ChbG/HpnK family deacetylase</fullName>
    </submittedName>
</protein>
<evidence type="ECO:0000256" key="2">
    <source>
        <dbReference type="ARBA" id="ARBA00022723"/>
    </source>
</evidence>
<accession>A0A3D1JHX2</accession>
<comment type="caution">
    <text evidence="6">The sequence shown here is derived from an EMBL/GenBank/DDBJ whole genome shotgun (WGS) entry which is preliminary data.</text>
</comment>
<name>A0A3D1JHX2_9CHLR</name>
<keyword evidence="5" id="KW-0119">Carbohydrate metabolism</keyword>
<dbReference type="Gene3D" id="3.20.20.370">
    <property type="entry name" value="Glycoside hydrolase/deacetylase"/>
    <property type="match status" value="1"/>
</dbReference>
<evidence type="ECO:0000313" key="6">
    <source>
        <dbReference type="EMBL" id="HCE18102.1"/>
    </source>
</evidence>
<dbReference type="InterPro" id="IPR006879">
    <property type="entry name" value="YdjC-like"/>
</dbReference>
<dbReference type="PANTHER" id="PTHR31609:SF1">
    <property type="entry name" value="CARBOHYDRATE DEACETYLASE"/>
    <property type="match status" value="1"/>
</dbReference>
<dbReference type="Pfam" id="PF04794">
    <property type="entry name" value="YdjC"/>
    <property type="match status" value="1"/>
</dbReference>
<reference evidence="6 7" key="1">
    <citation type="journal article" date="2018" name="Nat. Biotechnol.">
        <title>A standardized bacterial taxonomy based on genome phylogeny substantially revises the tree of life.</title>
        <authorList>
            <person name="Parks D.H."/>
            <person name="Chuvochina M."/>
            <person name="Waite D.W."/>
            <person name="Rinke C."/>
            <person name="Skarshewski A."/>
            <person name="Chaumeil P.A."/>
            <person name="Hugenholtz P."/>
        </authorList>
    </citation>
    <scope>NUCLEOTIDE SEQUENCE [LARGE SCALE GENOMIC DNA]</scope>
    <source>
        <strain evidence="6">UBA8781</strain>
    </source>
</reference>
<keyword evidence="2" id="KW-0479">Metal-binding</keyword>
<organism evidence="6 7">
    <name type="scientific">Anaerolinea thermolimosa</name>
    <dbReference type="NCBI Taxonomy" id="229919"/>
    <lineage>
        <taxon>Bacteria</taxon>
        <taxon>Bacillati</taxon>
        <taxon>Chloroflexota</taxon>
        <taxon>Anaerolineae</taxon>
        <taxon>Anaerolineales</taxon>
        <taxon>Anaerolineaceae</taxon>
        <taxon>Anaerolinea</taxon>
    </lineage>
</organism>
<evidence type="ECO:0000256" key="3">
    <source>
        <dbReference type="ARBA" id="ARBA00022801"/>
    </source>
</evidence>
<dbReference type="EMBL" id="DPBP01000037">
    <property type="protein sequence ID" value="HCE18102.1"/>
    <property type="molecule type" value="Genomic_DNA"/>
</dbReference>
<dbReference type="CDD" id="cd10802">
    <property type="entry name" value="YdjC_TTHB029_like"/>
    <property type="match status" value="1"/>
</dbReference>
<dbReference type="GO" id="GO:0046872">
    <property type="term" value="F:metal ion binding"/>
    <property type="evidence" value="ECO:0007669"/>
    <property type="project" value="UniProtKB-KW"/>
</dbReference>
<dbReference type="InterPro" id="IPR011330">
    <property type="entry name" value="Glyco_hydro/deAcase_b/a-brl"/>
</dbReference>
<dbReference type="Proteomes" id="UP000264141">
    <property type="component" value="Unassembled WGS sequence"/>
</dbReference>
<dbReference type="GO" id="GO:0019213">
    <property type="term" value="F:deacetylase activity"/>
    <property type="evidence" value="ECO:0007669"/>
    <property type="project" value="TreeGrafter"/>
</dbReference>
<dbReference type="SUPFAM" id="SSF88713">
    <property type="entry name" value="Glycoside hydrolase/deacetylase"/>
    <property type="match status" value="1"/>
</dbReference>
<dbReference type="GO" id="GO:0016787">
    <property type="term" value="F:hydrolase activity"/>
    <property type="evidence" value="ECO:0007669"/>
    <property type="project" value="UniProtKB-KW"/>
</dbReference>
<evidence type="ECO:0000256" key="1">
    <source>
        <dbReference type="ARBA" id="ARBA00001946"/>
    </source>
</evidence>